<feature type="compositionally biased region" description="Basic and acidic residues" evidence="2">
    <location>
        <begin position="1"/>
        <end position="44"/>
    </location>
</feature>
<feature type="domain" description="GRAM" evidence="3">
    <location>
        <begin position="195"/>
        <end position="273"/>
    </location>
</feature>
<feature type="region of interest" description="Disordered" evidence="2">
    <location>
        <begin position="1"/>
        <end position="50"/>
    </location>
</feature>
<reference evidence="4" key="1">
    <citation type="submission" date="2010-04" db="EMBL/GenBank/DDBJ databases">
        <authorList>
            <person name="Reid K.E."/>
            <person name="Liao N."/>
            <person name="Chan S."/>
            <person name="Docking R."/>
            <person name="Taylor G."/>
            <person name="Moore R."/>
            <person name="Mayo M."/>
            <person name="Munro S."/>
            <person name="King J."/>
            <person name="Yanchuk A."/>
            <person name="Holt R."/>
            <person name="Jones S."/>
            <person name="Marra M."/>
            <person name="Ritland C.E."/>
            <person name="Ritland K."/>
            <person name="Bohlmann J."/>
        </authorList>
    </citation>
    <scope>NUCLEOTIDE SEQUENCE</scope>
    <source>
        <tissue evidence="4">Bud</tissue>
    </source>
</reference>
<evidence type="ECO:0000256" key="2">
    <source>
        <dbReference type="SAM" id="MobiDB-lite"/>
    </source>
</evidence>
<name>D5AEF3_PICSI</name>
<dbReference type="Gene3D" id="2.30.29.30">
    <property type="entry name" value="Pleckstrin-homology domain (PH domain)/Phosphotyrosine-binding domain (PTB)"/>
    <property type="match status" value="1"/>
</dbReference>
<accession>D5AEF3</accession>
<dbReference type="AlphaFoldDB" id="D5AEF3"/>
<protein>
    <recommendedName>
        <fullName evidence="3">GRAM domain-containing protein</fullName>
    </recommendedName>
</protein>
<dbReference type="Pfam" id="PF02893">
    <property type="entry name" value="GRAM"/>
    <property type="match status" value="1"/>
</dbReference>
<evidence type="ECO:0000259" key="3">
    <source>
        <dbReference type="SMART" id="SM00568"/>
    </source>
</evidence>
<evidence type="ECO:0000256" key="1">
    <source>
        <dbReference type="ARBA" id="ARBA00009414"/>
    </source>
</evidence>
<dbReference type="InterPro" id="IPR004182">
    <property type="entry name" value="GRAM"/>
</dbReference>
<dbReference type="InterPro" id="IPR037848">
    <property type="entry name" value="GEM-like"/>
</dbReference>
<proteinExistence type="evidence at transcript level"/>
<dbReference type="PANTHER" id="PTHR31969">
    <property type="entry name" value="GEM-LIKE PROTEIN 2"/>
    <property type="match status" value="1"/>
</dbReference>
<dbReference type="InterPro" id="IPR011993">
    <property type="entry name" value="PH-like_dom_sf"/>
</dbReference>
<dbReference type="CDD" id="cd13222">
    <property type="entry name" value="PH-GRAM_GEM"/>
    <property type="match status" value="1"/>
</dbReference>
<evidence type="ECO:0000313" key="4">
    <source>
        <dbReference type="EMBL" id="ADE77922.1"/>
    </source>
</evidence>
<organism evidence="4">
    <name type="scientific">Picea sitchensis</name>
    <name type="common">Sitka spruce</name>
    <name type="synonym">Pinus sitchensis</name>
    <dbReference type="NCBI Taxonomy" id="3332"/>
    <lineage>
        <taxon>Eukaryota</taxon>
        <taxon>Viridiplantae</taxon>
        <taxon>Streptophyta</taxon>
        <taxon>Embryophyta</taxon>
        <taxon>Tracheophyta</taxon>
        <taxon>Spermatophyta</taxon>
        <taxon>Pinopsida</taxon>
        <taxon>Pinidae</taxon>
        <taxon>Conifers I</taxon>
        <taxon>Pinales</taxon>
        <taxon>Pinaceae</taxon>
        <taxon>Picea</taxon>
    </lineage>
</organism>
<dbReference type="SMART" id="SM00568">
    <property type="entry name" value="GRAM"/>
    <property type="match status" value="1"/>
</dbReference>
<dbReference type="EMBL" id="BT124687">
    <property type="protein sequence ID" value="ADE77922.1"/>
    <property type="molecule type" value="mRNA"/>
</dbReference>
<sequence length="317" mass="34883">MEQTESSKQEQETEVKHGGSYEQERQLKAEEYPSTTEHGHRNSEGEYVPYPKLEAADLSKGVPPLQGQWGGTWVMGSPANPDAHPVNHQAATWVAESASAPPAAAMPDLQHESSLPTNPYVATTSVPASSAKNSMEAVRDVIGRWGKKVGEATKMAEDLAGNVWQHLKTGPSIADTAMERLAQGTKVLTEGGYEKIFRQTFETLPEEQLQKTYTCYLSTTAGPVIGTLYLSTEKIAFCSDNPLSYKVNADKTEWSFYKVALPLHQLKAVNASANRANPAEKYIQITSTDNHEFWFMGFVNYGKAVKNLQGVWKREGA</sequence>
<comment type="similarity">
    <text evidence="1">Belongs to the GEM family.</text>
</comment>